<organism evidence="2 3">
    <name type="scientific">Luteimonas marina</name>
    <dbReference type="NCBI Taxonomy" id="488485"/>
    <lineage>
        <taxon>Bacteria</taxon>
        <taxon>Pseudomonadati</taxon>
        <taxon>Pseudomonadota</taxon>
        <taxon>Gammaproteobacteria</taxon>
        <taxon>Lysobacterales</taxon>
        <taxon>Lysobacteraceae</taxon>
        <taxon>Luteimonas</taxon>
    </lineage>
</organism>
<dbReference type="Proteomes" id="UP000319980">
    <property type="component" value="Unassembled WGS sequence"/>
</dbReference>
<feature type="transmembrane region" description="Helical" evidence="1">
    <location>
        <begin position="150"/>
        <end position="168"/>
    </location>
</feature>
<feature type="transmembrane region" description="Helical" evidence="1">
    <location>
        <begin position="217"/>
        <end position="233"/>
    </location>
</feature>
<name>A0A5C5U074_9GAMM</name>
<feature type="transmembrane region" description="Helical" evidence="1">
    <location>
        <begin position="122"/>
        <end position="144"/>
    </location>
</feature>
<gene>
    <name evidence="2" type="ORF">FQY83_12225</name>
</gene>
<protein>
    <recommendedName>
        <fullName evidence="4">Glycosyltransferase RgtA/B/C/D-like domain-containing protein</fullName>
    </recommendedName>
</protein>
<feature type="transmembrane region" description="Helical" evidence="1">
    <location>
        <begin position="245"/>
        <end position="265"/>
    </location>
</feature>
<keyword evidence="1" id="KW-1133">Transmembrane helix</keyword>
<keyword evidence="1" id="KW-0472">Membrane</keyword>
<accession>A0A5C5U074</accession>
<comment type="caution">
    <text evidence="2">The sequence shown here is derived from an EMBL/GenBank/DDBJ whole genome shotgun (WGS) entry which is preliminary data.</text>
</comment>
<evidence type="ECO:0000313" key="2">
    <source>
        <dbReference type="EMBL" id="TWT19128.1"/>
    </source>
</evidence>
<feature type="transmembrane region" description="Helical" evidence="1">
    <location>
        <begin position="175"/>
        <end position="197"/>
    </location>
</feature>
<feature type="transmembrane region" description="Helical" evidence="1">
    <location>
        <begin position="359"/>
        <end position="376"/>
    </location>
</feature>
<evidence type="ECO:0008006" key="4">
    <source>
        <dbReference type="Google" id="ProtNLM"/>
    </source>
</evidence>
<feature type="transmembrane region" description="Helical" evidence="1">
    <location>
        <begin position="86"/>
        <end position="110"/>
    </location>
</feature>
<feature type="transmembrane region" description="Helical" evidence="1">
    <location>
        <begin position="9"/>
        <end position="28"/>
    </location>
</feature>
<dbReference type="AlphaFoldDB" id="A0A5C5U074"/>
<dbReference type="RefSeq" id="WP_146388243.1">
    <property type="nucleotide sequence ID" value="NZ_VOHK01000005.1"/>
</dbReference>
<keyword evidence="1" id="KW-0812">Transmembrane</keyword>
<dbReference type="EMBL" id="VOHK01000005">
    <property type="protein sequence ID" value="TWT19128.1"/>
    <property type="molecule type" value="Genomic_DNA"/>
</dbReference>
<evidence type="ECO:0000313" key="3">
    <source>
        <dbReference type="Proteomes" id="UP000319980"/>
    </source>
</evidence>
<keyword evidence="3" id="KW-1185">Reference proteome</keyword>
<reference evidence="2 3" key="1">
    <citation type="journal article" date="2008" name="Int. J. Syst. Evol. Microbiol.">
        <title>Luteimonas marina sp. nov., isolated from seawater.</title>
        <authorList>
            <person name="Baik K.S."/>
            <person name="Park S.C."/>
            <person name="Kim M.S."/>
            <person name="Kim E.M."/>
            <person name="Park C."/>
            <person name="Chun J."/>
            <person name="Seong C.N."/>
        </authorList>
    </citation>
    <scope>NUCLEOTIDE SEQUENCE [LARGE SCALE GENOMIC DNA]</scope>
    <source>
        <strain evidence="2 3">FR1330</strain>
    </source>
</reference>
<dbReference type="OrthoDB" id="5697182at2"/>
<feature type="transmembrane region" description="Helical" evidence="1">
    <location>
        <begin position="280"/>
        <end position="302"/>
    </location>
</feature>
<feature type="transmembrane region" description="Helical" evidence="1">
    <location>
        <begin position="336"/>
        <end position="352"/>
    </location>
</feature>
<evidence type="ECO:0000256" key="1">
    <source>
        <dbReference type="SAM" id="Phobius"/>
    </source>
</evidence>
<sequence>MKWRATPDVLAAVVLCGFAALLWLPALWTPFWGDDYFYLHGARAANEAGQPWLQTFWPEQPMKFWRPLSQEAFWRVLEGTLGADALLAHGVNLVLHLSAAACVGVFGHALARACAWEQPRAIALLSCSFYVVLALGLLPVHWVAAANSPILVALTALILAAWLSAAQASGAARIALLAALPALLAAALLSKESAVLTPLLMLATSLFAGVRPRRGEVVAWLACLVLALAWLALRRQVTVNDAAQYELVFGAGMLRNAASLGAWLLNVPREALRMIATGELLAGAVWAAAVALPVMAAWLLALRGGGGRLEPRQWGVLALFVGLAYAPYFPLAWNSYAYYAAVAAILPTVALARCLQGRGVAVVAAVLVGASSLVAVEGTRRLDHPGLIGRAHWAEATLRELERSPPAAPLSVQVEDGQRFYAIGANGLAWRLGLKPEDVRMVDACPAVGACLQVRADGSWQLH</sequence>
<feature type="transmembrane region" description="Helical" evidence="1">
    <location>
        <begin position="314"/>
        <end position="330"/>
    </location>
</feature>
<proteinExistence type="predicted"/>